<evidence type="ECO:0000313" key="3">
    <source>
        <dbReference type="EMBL" id="KAF5309602.1"/>
    </source>
</evidence>
<proteinExistence type="predicted"/>
<feature type="compositionally biased region" description="Low complexity" evidence="1">
    <location>
        <begin position="203"/>
        <end position="222"/>
    </location>
</feature>
<accession>A0A8H5ARC7</accession>
<name>A0A8H5ARC7_9AGAR</name>
<keyword evidence="2" id="KW-1133">Transmembrane helix</keyword>
<feature type="transmembrane region" description="Helical" evidence="2">
    <location>
        <begin position="77"/>
        <end position="100"/>
    </location>
</feature>
<feature type="compositionally biased region" description="Low complexity" evidence="1">
    <location>
        <begin position="319"/>
        <end position="345"/>
    </location>
</feature>
<evidence type="ECO:0000256" key="1">
    <source>
        <dbReference type="SAM" id="MobiDB-lite"/>
    </source>
</evidence>
<gene>
    <name evidence="3" type="ORF">D9611_013968</name>
</gene>
<feature type="compositionally biased region" description="Polar residues" evidence="1">
    <location>
        <begin position="224"/>
        <end position="247"/>
    </location>
</feature>
<organism evidence="3 4">
    <name type="scientific">Ephemerocybe angulata</name>
    <dbReference type="NCBI Taxonomy" id="980116"/>
    <lineage>
        <taxon>Eukaryota</taxon>
        <taxon>Fungi</taxon>
        <taxon>Dikarya</taxon>
        <taxon>Basidiomycota</taxon>
        <taxon>Agaricomycotina</taxon>
        <taxon>Agaricomycetes</taxon>
        <taxon>Agaricomycetidae</taxon>
        <taxon>Agaricales</taxon>
        <taxon>Agaricineae</taxon>
        <taxon>Psathyrellaceae</taxon>
        <taxon>Ephemerocybe</taxon>
    </lineage>
</organism>
<feature type="region of interest" description="Disordered" evidence="1">
    <location>
        <begin position="166"/>
        <end position="430"/>
    </location>
</feature>
<reference evidence="3 4" key="1">
    <citation type="journal article" date="2020" name="ISME J.">
        <title>Uncovering the hidden diversity of litter-decomposition mechanisms in mushroom-forming fungi.</title>
        <authorList>
            <person name="Floudas D."/>
            <person name="Bentzer J."/>
            <person name="Ahren D."/>
            <person name="Johansson T."/>
            <person name="Persson P."/>
            <person name="Tunlid A."/>
        </authorList>
    </citation>
    <scope>NUCLEOTIDE SEQUENCE [LARGE SCALE GENOMIC DNA]</scope>
    <source>
        <strain evidence="3 4">CBS 175.51</strain>
    </source>
</reference>
<feature type="compositionally biased region" description="Gly residues" evidence="1">
    <location>
        <begin position="357"/>
        <end position="376"/>
    </location>
</feature>
<sequence>MSSTSEIFTETTAAPDNIPTKTTLTADSTTILTTWGVFTSDGKTVTTTIYIATVLPSGKIIDHEVTAPDSPSKSNTVVIVGAVVGGTIGIVLIVAAIFFFKRHRKQPQRIAPSTTQGYVAPIPPVTLTPFNNHQSPEHAQLYYHHESLIVNEGSNMVMYLPQPMSEKRQRNALQHRTSGGPPQHASRPSIGEESIPSQPCTTPSSGYSMGGAPMMSGGPPLMTARTNQPYHQHQRSLSATSDMQSIRSDTRSIGGGNPTGASPTPGHTPAPTYFPGPGGAMGALPEESEGSHHYGPGHAPRPSQDGGYPASTGSNNRLSMGMASGPSAGGPQYQYPQGHQQPQLQRSYHAQPLTSMGAGGSSSGGGWQEGTSGRGGSATVDRVDGRGAQVVAGKNSASVRNIRGDDVNDSAANLNELPPTYDSLQQGRGR</sequence>
<dbReference type="EMBL" id="JAACJK010000235">
    <property type="protein sequence ID" value="KAF5309602.1"/>
    <property type="molecule type" value="Genomic_DNA"/>
</dbReference>
<keyword evidence="2" id="KW-0472">Membrane</keyword>
<keyword evidence="2" id="KW-0812">Transmembrane</keyword>
<dbReference type="AlphaFoldDB" id="A0A8H5ARC7"/>
<evidence type="ECO:0000313" key="4">
    <source>
        <dbReference type="Proteomes" id="UP000541558"/>
    </source>
</evidence>
<dbReference type="OrthoDB" id="10384360at2759"/>
<dbReference type="Proteomes" id="UP000541558">
    <property type="component" value="Unassembled WGS sequence"/>
</dbReference>
<evidence type="ECO:0000256" key="2">
    <source>
        <dbReference type="SAM" id="Phobius"/>
    </source>
</evidence>
<protein>
    <submittedName>
        <fullName evidence="3">Uncharacterized protein</fullName>
    </submittedName>
</protein>
<comment type="caution">
    <text evidence="3">The sequence shown here is derived from an EMBL/GenBank/DDBJ whole genome shotgun (WGS) entry which is preliminary data.</text>
</comment>
<keyword evidence="4" id="KW-1185">Reference proteome</keyword>